<dbReference type="EMBL" id="JABEND010000001">
    <property type="protein sequence ID" value="NNG34493.1"/>
    <property type="molecule type" value="Genomic_DNA"/>
</dbReference>
<dbReference type="AlphaFoldDB" id="A0A849A549"/>
<organism evidence="2 3">
    <name type="scientific">Nakamurella aerolata</name>
    <dbReference type="NCBI Taxonomy" id="1656892"/>
    <lineage>
        <taxon>Bacteria</taxon>
        <taxon>Bacillati</taxon>
        <taxon>Actinomycetota</taxon>
        <taxon>Actinomycetes</taxon>
        <taxon>Nakamurellales</taxon>
        <taxon>Nakamurellaceae</taxon>
        <taxon>Nakamurella</taxon>
    </lineage>
</organism>
<keyword evidence="1" id="KW-0812">Transmembrane</keyword>
<evidence type="ECO:0000313" key="3">
    <source>
        <dbReference type="Proteomes" id="UP000562984"/>
    </source>
</evidence>
<comment type="caution">
    <text evidence="2">The sequence shown here is derived from an EMBL/GenBank/DDBJ whole genome shotgun (WGS) entry which is preliminary data.</text>
</comment>
<keyword evidence="1" id="KW-0472">Membrane</keyword>
<evidence type="ECO:0000313" key="2">
    <source>
        <dbReference type="EMBL" id="NNG34493.1"/>
    </source>
</evidence>
<reference evidence="2 3" key="1">
    <citation type="submission" date="2020-05" db="EMBL/GenBank/DDBJ databases">
        <title>Nakamurella sp. DB0629 isolated from air conditioner.</title>
        <authorList>
            <person name="Kim D.H."/>
            <person name="Kim D.-U."/>
        </authorList>
    </citation>
    <scope>NUCLEOTIDE SEQUENCE [LARGE SCALE GENOMIC DNA]</scope>
    <source>
        <strain evidence="2 3">DB0629</strain>
    </source>
</reference>
<name>A0A849A549_9ACTN</name>
<protein>
    <submittedName>
        <fullName evidence="2">Uncharacterized protein</fullName>
    </submittedName>
</protein>
<keyword evidence="3" id="KW-1185">Reference proteome</keyword>
<dbReference type="Proteomes" id="UP000562984">
    <property type="component" value="Unassembled WGS sequence"/>
</dbReference>
<sequence>MEFLLLVAGVALLLEARRSSRSAGHQRASWTAALSTDPTPVAEVVGMAEAVRAELPDRSLFQRDVAVTGVAQLDDGAKLTRTPVSDEPCIWFSFLRQLRSVNSDGDETLTEKQSYHSGGGFRLVDPAEPSGASVVVQMTGAQVQDVPTRRTSAVSELNMLAGLIGRDDEEIITEQFIQPGQPLTVAGRAKISGSRVVLVPAGAGVPFLVTGGTRGTAVRTAQRQQSVLAQRSLLTALAGIGLLVAGVIAIIV</sequence>
<gene>
    <name evidence="2" type="ORF">HKD39_01905</name>
</gene>
<accession>A0A849A549</accession>
<proteinExistence type="predicted"/>
<dbReference type="RefSeq" id="WP_171198117.1">
    <property type="nucleotide sequence ID" value="NZ_JABEND010000001.1"/>
</dbReference>
<evidence type="ECO:0000256" key="1">
    <source>
        <dbReference type="SAM" id="Phobius"/>
    </source>
</evidence>
<feature type="transmembrane region" description="Helical" evidence="1">
    <location>
        <begin position="233"/>
        <end position="251"/>
    </location>
</feature>
<keyword evidence="1" id="KW-1133">Transmembrane helix</keyword>